<dbReference type="SMART" id="SM00829">
    <property type="entry name" value="PKS_ER"/>
    <property type="match status" value="1"/>
</dbReference>
<dbReference type="SUPFAM" id="SSF51735">
    <property type="entry name" value="NAD(P)-binding Rossmann-fold domains"/>
    <property type="match status" value="1"/>
</dbReference>
<dbReference type="InterPro" id="IPR052733">
    <property type="entry name" value="Chloroplast_QOR"/>
</dbReference>
<dbReference type="InterPro" id="IPR011032">
    <property type="entry name" value="GroES-like_sf"/>
</dbReference>
<dbReference type="Pfam" id="PF08240">
    <property type="entry name" value="ADH_N"/>
    <property type="match status" value="1"/>
</dbReference>
<gene>
    <name evidence="2" type="ORF">SAMN04515668_3738</name>
</gene>
<reference evidence="3" key="1">
    <citation type="submission" date="2016-10" db="EMBL/GenBank/DDBJ databases">
        <authorList>
            <person name="Varghese N."/>
            <person name="Submissions S."/>
        </authorList>
    </citation>
    <scope>NUCLEOTIDE SEQUENCE [LARGE SCALE GENOMIC DNA]</scope>
    <source>
        <strain evidence="3">OR362-8,ATCC BAA-1266,JCM 13504</strain>
    </source>
</reference>
<dbReference type="AlphaFoldDB" id="A0A1I6AJ30"/>
<evidence type="ECO:0000313" key="2">
    <source>
        <dbReference type="EMBL" id="SFQ68690.1"/>
    </source>
</evidence>
<feature type="domain" description="Enoyl reductase (ER)" evidence="1">
    <location>
        <begin position="10"/>
        <end position="310"/>
    </location>
</feature>
<dbReference type="InterPro" id="IPR020843">
    <property type="entry name" value="ER"/>
</dbReference>
<dbReference type="EMBL" id="FOXS01000005">
    <property type="protein sequence ID" value="SFQ68690.1"/>
    <property type="molecule type" value="Genomic_DNA"/>
</dbReference>
<keyword evidence="3" id="KW-1185">Reference proteome</keyword>
<dbReference type="GO" id="GO:0016491">
    <property type="term" value="F:oxidoreductase activity"/>
    <property type="evidence" value="ECO:0007669"/>
    <property type="project" value="InterPro"/>
</dbReference>
<dbReference type="SUPFAM" id="SSF50129">
    <property type="entry name" value="GroES-like"/>
    <property type="match status" value="1"/>
</dbReference>
<dbReference type="PANTHER" id="PTHR44013">
    <property type="entry name" value="ZINC-TYPE ALCOHOL DEHYDROGENASE-LIKE PROTEIN C16A3.02C"/>
    <property type="match status" value="1"/>
</dbReference>
<dbReference type="PANTHER" id="PTHR44013:SF1">
    <property type="entry name" value="ZINC-TYPE ALCOHOL DEHYDROGENASE-LIKE PROTEIN C16A3.02C"/>
    <property type="match status" value="1"/>
</dbReference>
<dbReference type="OrthoDB" id="648910at2"/>
<dbReference type="RefSeq" id="WP_092676975.1">
    <property type="nucleotide sequence ID" value="NZ_FOXS01000005.1"/>
</dbReference>
<protein>
    <submittedName>
        <fullName evidence="2">NADPH:quinone reductase</fullName>
    </submittedName>
</protein>
<name>A0A1I6AJ30_HYMAR</name>
<evidence type="ECO:0000259" key="1">
    <source>
        <dbReference type="SMART" id="SM00829"/>
    </source>
</evidence>
<dbReference type="InterPro" id="IPR036291">
    <property type="entry name" value="NAD(P)-bd_dom_sf"/>
</dbReference>
<sequence length="313" mass="33198">MKKVIYKQFGGVEVLELAEVPQPALTPGAVLVRVKAVSLNPLDWKIRQGEMKLVAGSKFPKGVGIDFAGVVEAVGEAVSGFRPRDEVFGLMDVFKGGALAEYVVVPDADLVLKPANLSFAQAAALPVVGSAALQVFDQLVAVGPGTEILLNGASGGIGMVATQLARQRGAHVTAVVGLAGVAQARQWGSDVVLNYREHDVRHLGRRYDVVLDLSGKLSFHAARSLLKPTGTYINTVPGPREIVGSFLHNLVSQQKYRVLMLKPTPAYLRELAALAARGLNVVVSQTYPMADFQRAYAEVARGGVVGKAVLTVP</sequence>
<dbReference type="Gene3D" id="3.90.180.10">
    <property type="entry name" value="Medium-chain alcohol dehydrogenases, catalytic domain"/>
    <property type="match status" value="1"/>
</dbReference>
<dbReference type="Proteomes" id="UP000199029">
    <property type="component" value="Unassembled WGS sequence"/>
</dbReference>
<proteinExistence type="predicted"/>
<dbReference type="Gene3D" id="3.40.50.720">
    <property type="entry name" value="NAD(P)-binding Rossmann-like Domain"/>
    <property type="match status" value="1"/>
</dbReference>
<dbReference type="STRING" id="1227077.SAMN04515668_3738"/>
<evidence type="ECO:0000313" key="3">
    <source>
        <dbReference type="Proteomes" id="UP000199029"/>
    </source>
</evidence>
<dbReference type="CDD" id="cd08267">
    <property type="entry name" value="MDR1"/>
    <property type="match status" value="1"/>
</dbReference>
<dbReference type="InterPro" id="IPR013154">
    <property type="entry name" value="ADH-like_N"/>
</dbReference>
<accession>A0A1I6AJ30</accession>
<dbReference type="Pfam" id="PF13602">
    <property type="entry name" value="ADH_zinc_N_2"/>
    <property type="match status" value="1"/>
</dbReference>
<organism evidence="2 3">
    <name type="scientific">Hymenobacter arizonensis</name>
    <name type="common">Siccationidurans arizonensis</name>
    <dbReference type="NCBI Taxonomy" id="1227077"/>
    <lineage>
        <taxon>Bacteria</taxon>
        <taxon>Pseudomonadati</taxon>
        <taxon>Bacteroidota</taxon>
        <taxon>Cytophagia</taxon>
        <taxon>Cytophagales</taxon>
        <taxon>Hymenobacteraceae</taxon>
        <taxon>Hymenobacter</taxon>
    </lineage>
</organism>